<accession>A0A1H9WFD1</accession>
<evidence type="ECO:0000256" key="1">
    <source>
        <dbReference type="SAM" id="Phobius"/>
    </source>
</evidence>
<gene>
    <name evidence="3" type="ORF">SAMN05661109_02701</name>
</gene>
<keyword evidence="1" id="KW-0472">Membrane</keyword>
<name>A0A1H9WFD1_9CORY</name>
<dbReference type="InterPro" id="IPR024962">
    <property type="entry name" value="YukD-like"/>
</dbReference>
<feature type="transmembrane region" description="Helical" evidence="1">
    <location>
        <begin position="154"/>
        <end position="172"/>
    </location>
</feature>
<dbReference type="Proteomes" id="UP000198929">
    <property type="component" value="Unassembled WGS sequence"/>
</dbReference>
<dbReference type="Pfam" id="PF19053">
    <property type="entry name" value="EccD"/>
    <property type="match status" value="1"/>
</dbReference>
<organism evidence="3 4">
    <name type="scientific">Corynebacterium cystitidis DSM 20524</name>
    <dbReference type="NCBI Taxonomy" id="1121357"/>
    <lineage>
        <taxon>Bacteria</taxon>
        <taxon>Bacillati</taxon>
        <taxon>Actinomycetota</taxon>
        <taxon>Actinomycetes</taxon>
        <taxon>Mycobacteriales</taxon>
        <taxon>Corynebacteriaceae</taxon>
        <taxon>Corynebacterium</taxon>
    </lineage>
</organism>
<feature type="transmembrane region" description="Helical" evidence="1">
    <location>
        <begin position="452"/>
        <end position="474"/>
    </location>
</feature>
<feature type="transmembrane region" description="Helical" evidence="1">
    <location>
        <begin position="267"/>
        <end position="293"/>
    </location>
</feature>
<dbReference type="Pfam" id="PF08817">
    <property type="entry name" value="YukD"/>
    <property type="match status" value="1"/>
</dbReference>
<feature type="transmembrane region" description="Helical" evidence="1">
    <location>
        <begin position="206"/>
        <end position="225"/>
    </location>
</feature>
<feature type="transmembrane region" description="Helical" evidence="1">
    <location>
        <begin position="367"/>
        <end position="389"/>
    </location>
</feature>
<feature type="transmembrane region" description="Helical" evidence="1">
    <location>
        <begin position="314"/>
        <end position="333"/>
    </location>
</feature>
<dbReference type="AlphaFoldDB" id="A0A1H9WFD1"/>
<dbReference type="EMBL" id="FOGQ01000021">
    <property type="protein sequence ID" value="SES32534.1"/>
    <property type="molecule type" value="Genomic_DNA"/>
</dbReference>
<dbReference type="Gene3D" id="3.10.20.90">
    <property type="entry name" value="Phosphatidylinositol 3-kinase Catalytic Subunit, Chain A, domain 1"/>
    <property type="match status" value="1"/>
</dbReference>
<dbReference type="InterPro" id="IPR044049">
    <property type="entry name" value="EccD_transm"/>
</dbReference>
<keyword evidence="1" id="KW-1133">Transmembrane helix</keyword>
<dbReference type="STRING" id="1121357.SAMN05661109_02701"/>
<evidence type="ECO:0000313" key="3">
    <source>
        <dbReference type="EMBL" id="SES32534.1"/>
    </source>
</evidence>
<feature type="domain" description="EccD-like transmembrane" evidence="2">
    <location>
        <begin position="127"/>
        <end position="471"/>
    </location>
</feature>
<protein>
    <submittedName>
        <fullName evidence="3">Type VII secretion integral membrane protein EccD</fullName>
    </submittedName>
</protein>
<reference evidence="4" key="1">
    <citation type="submission" date="2016-10" db="EMBL/GenBank/DDBJ databases">
        <authorList>
            <person name="Varghese N."/>
            <person name="Submissions S."/>
        </authorList>
    </citation>
    <scope>NUCLEOTIDE SEQUENCE [LARGE SCALE GENOMIC DNA]</scope>
    <source>
        <strain evidence="4">DSM 20524</strain>
    </source>
</reference>
<feature type="transmembrane region" description="Helical" evidence="1">
    <location>
        <begin position="232"/>
        <end position="255"/>
    </location>
</feature>
<feature type="transmembrane region" description="Helical" evidence="1">
    <location>
        <begin position="123"/>
        <end position="142"/>
    </location>
</feature>
<proteinExistence type="predicted"/>
<feature type="transmembrane region" description="Helical" evidence="1">
    <location>
        <begin position="177"/>
        <end position="194"/>
    </location>
</feature>
<keyword evidence="1" id="KW-0812">Transmembrane</keyword>
<keyword evidence="4" id="KW-1185">Reference proteome</keyword>
<evidence type="ECO:0000259" key="2">
    <source>
        <dbReference type="Pfam" id="PF19053"/>
    </source>
</evidence>
<sequence length="476" mass="50621">MFVRVSVFHDGRQLDVSLPSQRPTVDITDDIVSLLSQQSSESDSTSPGMSVPEAHTWVLSSPTLGVIDPHESLDERGVKDGERLYLTSRHEAARSPFVDDAITEVRATVDTNQLQWTGEGRSTGFLIVASTLIAVFGLLSGLALDKPGSESAGFLIGCLGLSSLFLAGLAWWRPHAWMRWLGIGLPIAGLSITWQQTDTVSLDTRVTVLISIVALLSSLAAFLAGRGTPGKGIASITASLIVFVVAGTAAISTALGADIYALSAWGAWLPILALLVAPTVSINSTGLAKLLRVNDTGEQIERSLILEKAHHSEAVSRGIVWAAVSSAFLIIVVLAASPFWQHGTVALLLSLTLILRTNGFADARIIIPLMLAGSAGLVLVAGSVAQWGARGWETIESGQPWFTSGQGGHAGSWIVAGIVTYVLCIGYIFWCQKEIDELEEARIVRVFSAVDIVVSVAIIPVILAAQGVFTYYWVTT</sequence>
<evidence type="ECO:0000313" key="4">
    <source>
        <dbReference type="Proteomes" id="UP000198929"/>
    </source>
</evidence>
<feature type="transmembrane region" description="Helical" evidence="1">
    <location>
        <begin position="409"/>
        <end position="431"/>
    </location>
</feature>